<evidence type="ECO:0000313" key="3">
    <source>
        <dbReference type="Proteomes" id="UP000324800"/>
    </source>
</evidence>
<feature type="region of interest" description="Disordered" evidence="1">
    <location>
        <begin position="32"/>
        <end position="77"/>
    </location>
</feature>
<dbReference type="EMBL" id="SNRW01026024">
    <property type="protein sequence ID" value="KAA6361099.1"/>
    <property type="molecule type" value="Genomic_DNA"/>
</dbReference>
<name>A0A5J4TT59_9EUKA</name>
<accession>A0A5J4TT59</accession>
<feature type="non-terminal residue" evidence="2">
    <location>
        <position position="225"/>
    </location>
</feature>
<evidence type="ECO:0000256" key="1">
    <source>
        <dbReference type="SAM" id="MobiDB-lite"/>
    </source>
</evidence>
<feature type="region of interest" description="Disordered" evidence="1">
    <location>
        <begin position="150"/>
        <end position="225"/>
    </location>
</feature>
<protein>
    <submittedName>
        <fullName evidence="2">Uncharacterized protein</fullName>
    </submittedName>
</protein>
<feature type="compositionally biased region" description="Basic residues" evidence="1">
    <location>
        <begin position="187"/>
        <end position="196"/>
    </location>
</feature>
<organism evidence="2 3">
    <name type="scientific">Streblomastix strix</name>
    <dbReference type="NCBI Taxonomy" id="222440"/>
    <lineage>
        <taxon>Eukaryota</taxon>
        <taxon>Metamonada</taxon>
        <taxon>Preaxostyla</taxon>
        <taxon>Oxymonadida</taxon>
        <taxon>Streblomastigidae</taxon>
        <taxon>Streblomastix</taxon>
    </lineage>
</organism>
<proteinExistence type="predicted"/>
<reference evidence="2 3" key="1">
    <citation type="submission" date="2019-03" db="EMBL/GenBank/DDBJ databases">
        <title>Single cell metagenomics reveals metabolic interactions within the superorganism composed of flagellate Streblomastix strix and complex community of Bacteroidetes bacteria on its surface.</title>
        <authorList>
            <person name="Treitli S.C."/>
            <person name="Kolisko M."/>
            <person name="Husnik F."/>
            <person name="Keeling P."/>
            <person name="Hampl V."/>
        </authorList>
    </citation>
    <scope>NUCLEOTIDE SEQUENCE [LARGE SCALE GENOMIC DNA]</scope>
    <source>
        <strain evidence="2">ST1C</strain>
    </source>
</reference>
<comment type="caution">
    <text evidence="2">The sequence shown here is derived from an EMBL/GenBank/DDBJ whole genome shotgun (WGS) entry which is preliminary data.</text>
</comment>
<sequence>MNFLSVQVREASFYLKIMDSAKSRALKNKEQREYDSIQENPSRDLLVAESDSEELRDDIRSENSRGSNGIRRIPEGVGSDSGIIKRRYFSPTWPMEQRIDEVNKQQKRDGSHILRTILFRINLQRAANQSDPHQVRQLYPIIRISKTKIRLNSSNGKEQNSQAMSTTENTNTDSTYSGNLKQDNRRTKQTRHLRRLLSKERVTHNPVPGVGDNANTGLVRDREKQ</sequence>
<feature type="compositionally biased region" description="Polar residues" evidence="1">
    <location>
        <begin position="150"/>
        <end position="181"/>
    </location>
</feature>
<gene>
    <name evidence="2" type="ORF">EZS28_043373</name>
</gene>
<evidence type="ECO:0000313" key="2">
    <source>
        <dbReference type="EMBL" id="KAA6361099.1"/>
    </source>
</evidence>
<dbReference type="Proteomes" id="UP000324800">
    <property type="component" value="Unassembled WGS sequence"/>
</dbReference>
<dbReference type="AlphaFoldDB" id="A0A5J4TT59"/>